<protein>
    <recommendedName>
        <fullName evidence="4">DUF3575 domain-containing protein</fullName>
    </recommendedName>
</protein>
<reference evidence="2" key="1">
    <citation type="submission" date="2016-01" db="EMBL/GenBank/DDBJ databases">
        <title>The draft genome sequence of Aquimarina sp. RZW4-3-2.</title>
        <authorList>
            <person name="Wang Y."/>
        </authorList>
    </citation>
    <scope>NUCLEOTIDE SEQUENCE [LARGE SCALE GENOMIC DNA]</scope>
    <source>
        <strain evidence="2">RZW4-3-2</strain>
    </source>
</reference>
<dbReference type="STRING" id="1642818.AWE51_20430"/>
<name>A0A162CT36_9FLAO</name>
<evidence type="ECO:0000256" key="1">
    <source>
        <dbReference type="SAM" id="SignalP"/>
    </source>
</evidence>
<feature type="signal peptide" evidence="1">
    <location>
        <begin position="1"/>
        <end position="20"/>
    </location>
</feature>
<proteinExistence type="predicted"/>
<evidence type="ECO:0008006" key="4">
    <source>
        <dbReference type="Google" id="ProtNLM"/>
    </source>
</evidence>
<gene>
    <name evidence="2" type="ORF">AWE51_20430</name>
</gene>
<feature type="chain" id="PRO_5007833614" description="DUF3575 domain-containing protein" evidence="1">
    <location>
        <begin position="21"/>
        <end position="185"/>
    </location>
</feature>
<dbReference type="EMBL" id="LQRT01000003">
    <property type="protein sequence ID" value="KZS41764.1"/>
    <property type="molecule type" value="Genomic_DNA"/>
</dbReference>
<dbReference type="Pfam" id="PF12099">
    <property type="entry name" value="DUF3575"/>
    <property type="match status" value="1"/>
</dbReference>
<evidence type="ECO:0000313" key="3">
    <source>
        <dbReference type="Proteomes" id="UP000076715"/>
    </source>
</evidence>
<keyword evidence="3" id="KW-1185">Reference proteome</keyword>
<organism evidence="2 3">
    <name type="scientific">Aquimarina aggregata</name>
    <dbReference type="NCBI Taxonomy" id="1642818"/>
    <lineage>
        <taxon>Bacteria</taxon>
        <taxon>Pseudomonadati</taxon>
        <taxon>Bacteroidota</taxon>
        <taxon>Flavobacteriia</taxon>
        <taxon>Flavobacteriales</taxon>
        <taxon>Flavobacteriaceae</taxon>
        <taxon>Aquimarina</taxon>
    </lineage>
</organism>
<dbReference type="RefSeq" id="WP_066311419.1">
    <property type="nucleotide sequence ID" value="NZ_LQRT01000003.1"/>
</dbReference>
<keyword evidence="1" id="KW-0732">Signal</keyword>
<evidence type="ECO:0000313" key="2">
    <source>
        <dbReference type="EMBL" id="KZS41764.1"/>
    </source>
</evidence>
<dbReference type="OrthoDB" id="1118958at2"/>
<dbReference type="AlphaFoldDB" id="A0A162CT36"/>
<dbReference type="InterPro" id="IPR021958">
    <property type="entry name" value="DUF3575"/>
</dbReference>
<sequence>MKKISFVIVILMLLINNLTAQEGPKNSVRVHPVYAALNAVKIDYERMVKPKGAIELKLTFTRLEWDTFDNSLGDYRGEIALLNAGYKFYLSKKKNGPRGFFLRPGVVGGSFSIKEKFGENELDAKALGFGGEIGYQWVFNKFIKGLTIGTSFEVNKYFYIDKKGTSVGNVDPVIPELNISIGYSW</sequence>
<dbReference type="Proteomes" id="UP000076715">
    <property type="component" value="Unassembled WGS sequence"/>
</dbReference>
<comment type="caution">
    <text evidence="2">The sequence shown here is derived from an EMBL/GenBank/DDBJ whole genome shotgun (WGS) entry which is preliminary data.</text>
</comment>
<accession>A0A162CT36</accession>